<keyword evidence="2" id="KW-1185">Reference proteome</keyword>
<evidence type="ECO:0000313" key="2">
    <source>
        <dbReference type="Proteomes" id="UP000717328"/>
    </source>
</evidence>
<comment type="caution">
    <text evidence="1">The sequence shown here is derived from an EMBL/GenBank/DDBJ whole genome shotgun (WGS) entry which is preliminary data.</text>
</comment>
<dbReference type="EMBL" id="JABCKI010005909">
    <property type="protein sequence ID" value="KAG5636636.1"/>
    <property type="molecule type" value="Genomic_DNA"/>
</dbReference>
<dbReference type="Proteomes" id="UP000717328">
    <property type="component" value="Unassembled WGS sequence"/>
</dbReference>
<name>A0A9P7FT81_9AGAR</name>
<dbReference type="OrthoDB" id="3020812at2759"/>
<proteinExistence type="predicted"/>
<organism evidence="1 2">
    <name type="scientific">Sphagnurus paluster</name>
    <dbReference type="NCBI Taxonomy" id="117069"/>
    <lineage>
        <taxon>Eukaryota</taxon>
        <taxon>Fungi</taxon>
        <taxon>Dikarya</taxon>
        <taxon>Basidiomycota</taxon>
        <taxon>Agaricomycotina</taxon>
        <taxon>Agaricomycetes</taxon>
        <taxon>Agaricomycetidae</taxon>
        <taxon>Agaricales</taxon>
        <taxon>Tricholomatineae</taxon>
        <taxon>Lyophyllaceae</taxon>
        <taxon>Sphagnurus</taxon>
    </lineage>
</organism>
<dbReference type="AlphaFoldDB" id="A0A9P7FT81"/>
<sequence>MRRRVATARLVVATALLAALVFYLVASRRRAARLQRSLALQSSINRILGNTISAHTPSLQDSLSCLTRGTWKLAERQHSRLKRTKPASYTFSPSCPVFTSTADLCASLAGKHIVLIGPETTYYLHTLWLAALEAHENRFITCYGPEFCGFHHVCRSANSTAPFKKFPHQEDLIASNSSVIRYVLSTTLHADPNPKAKAYTQPTIDPATGVRAKNAYWIKHAKHAHVVIMNRGPLPAPPWTYEGAATGGDWAFTDKLYLDRATPHLDDDDDDNNNNVHSLSVRITNAALHATLTAFLPDTLRALAVLGKHASARHSLMWHGSWYRSSRCTAKMPFLVEDPLNPLSMIDPWSLYYNAQGRVANQIMEAIMPHYGGVFYAPGIPEEPSGVQREHVGDCLMYPATTAYGGAMQRSFLNAVARLVDATRKDD</sequence>
<evidence type="ECO:0000313" key="1">
    <source>
        <dbReference type="EMBL" id="KAG5636636.1"/>
    </source>
</evidence>
<gene>
    <name evidence="1" type="ORF">H0H81_007345</name>
</gene>
<protein>
    <submittedName>
        <fullName evidence="1">Uncharacterized protein</fullName>
    </submittedName>
</protein>
<reference evidence="1" key="2">
    <citation type="submission" date="2021-10" db="EMBL/GenBank/DDBJ databases">
        <title>Phylogenomics reveals ancestral predisposition of the termite-cultivated fungus Termitomyces towards a domesticated lifestyle.</title>
        <authorList>
            <person name="Auxier B."/>
            <person name="Grum-Grzhimaylo A."/>
            <person name="Cardenas M.E."/>
            <person name="Lodge J.D."/>
            <person name="Laessoe T."/>
            <person name="Pedersen O."/>
            <person name="Smith M.E."/>
            <person name="Kuyper T.W."/>
            <person name="Franco-Molano E.A."/>
            <person name="Baroni T.J."/>
            <person name="Aanen D.K."/>
        </authorList>
    </citation>
    <scope>NUCLEOTIDE SEQUENCE</scope>
    <source>
        <strain evidence="1">D49</strain>
    </source>
</reference>
<accession>A0A9P7FT81</accession>
<reference evidence="1" key="1">
    <citation type="submission" date="2021-02" db="EMBL/GenBank/DDBJ databases">
        <authorList>
            <person name="Nieuwenhuis M."/>
            <person name="Van De Peppel L.J.J."/>
        </authorList>
    </citation>
    <scope>NUCLEOTIDE SEQUENCE</scope>
    <source>
        <strain evidence="1">D49</strain>
    </source>
</reference>